<feature type="binding site" evidence="8">
    <location>
        <position position="191"/>
    </location>
    <ligand>
        <name>Zn(2+)</name>
        <dbReference type="ChEBI" id="CHEBI:29105"/>
        <label>2</label>
    </ligand>
</feature>
<evidence type="ECO:0000256" key="7">
    <source>
        <dbReference type="PIRSR" id="PIRSR001123-1"/>
    </source>
</evidence>
<evidence type="ECO:0000256" key="4">
    <source>
        <dbReference type="ARBA" id="ARBA00022723"/>
    </source>
</evidence>
<feature type="binding site" evidence="8">
    <location>
        <position position="226"/>
    </location>
    <ligand>
        <name>Zn(2+)</name>
        <dbReference type="ChEBI" id="CHEBI:29105"/>
        <label>2</label>
    </ligand>
</feature>
<reference evidence="9 10" key="1">
    <citation type="submission" date="2019-03" db="EMBL/GenBank/DDBJ databases">
        <title>Metabolic potential of uncultured bacteria and archaea associated with petroleum seepage in deep-sea sediments.</title>
        <authorList>
            <person name="Dong X."/>
            <person name="Hubert C."/>
        </authorList>
    </citation>
    <scope>NUCLEOTIDE SEQUENCE [LARGE SCALE GENOMIC DNA]</scope>
    <source>
        <strain evidence="9">E44_bin92</strain>
    </source>
</reference>
<keyword evidence="2" id="KW-0031">Aminopeptidase</keyword>
<protein>
    <submittedName>
        <fullName evidence="9">M42 family peptidase</fullName>
    </submittedName>
</protein>
<accession>A0A523QGP0</accession>
<dbReference type="PANTHER" id="PTHR32481">
    <property type="entry name" value="AMINOPEPTIDASE"/>
    <property type="match status" value="1"/>
</dbReference>
<dbReference type="CDD" id="cd05656">
    <property type="entry name" value="M42_Frv"/>
    <property type="match status" value="1"/>
</dbReference>
<dbReference type="Pfam" id="PF05343">
    <property type="entry name" value="Peptidase_M42"/>
    <property type="match status" value="1"/>
</dbReference>
<dbReference type="Gene3D" id="3.40.630.10">
    <property type="entry name" value="Zn peptidases"/>
    <property type="match status" value="1"/>
</dbReference>
<dbReference type="GO" id="GO:0004177">
    <property type="term" value="F:aminopeptidase activity"/>
    <property type="evidence" value="ECO:0007669"/>
    <property type="project" value="UniProtKB-UniRule"/>
</dbReference>
<organism evidence="9 10">
    <name type="scientific">Aerophobetes bacterium</name>
    <dbReference type="NCBI Taxonomy" id="2030807"/>
    <lineage>
        <taxon>Bacteria</taxon>
        <taxon>Candidatus Aerophobota</taxon>
    </lineage>
</organism>
<feature type="binding site" evidence="8">
    <location>
        <position position="248"/>
    </location>
    <ligand>
        <name>Zn(2+)</name>
        <dbReference type="ChEBI" id="CHEBI:29105"/>
        <label>1</label>
    </ligand>
</feature>
<dbReference type="InterPro" id="IPR008007">
    <property type="entry name" value="Peptidase_M42"/>
</dbReference>
<dbReference type="EMBL" id="SOKU01000305">
    <property type="protein sequence ID" value="TES84633.1"/>
    <property type="molecule type" value="Genomic_DNA"/>
</dbReference>
<evidence type="ECO:0000313" key="10">
    <source>
        <dbReference type="Proteomes" id="UP000320781"/>
    </source>
</evidence>
<dbReference type="SUPFAM" id="SSF101821">
    <property type="entry name" value="Aminopeptidase/glucanase lid domain"/>
    <property type="match status" value="1"/>
</dbReference>
<comment type="similarity">
    <text evidence="1 6">Belongs to the peptidase M42 family.</text>
</comment>
<proteinExistence type="inferred from homology"/>
<evidence type="ECO:0000256" key="6">
    <source>
        <dbReference type="PIRNR" id="PIRNR001123"/>
    </source>
</evidence>
<evidence type="ECO:0000313" key="9">
    <source>
        <dbReference type="EMBL" id="TES84633.1"/>
    </source>
</evidence>
<feature type="binding site" evidence="8">
    <location>
        <position position="66"/>
    </location>
    <ligand>
        <name>Zn(2+)</name>
        <dbReference type="ChEBI" id="CHEBI:29105"/>
        <label>1</label>
    </ligand>
</feature>
<dbReference type="InterPro" id="IPR023367">
    <property type="entry name" value="Peptidase_M42_dom2"/>
</dbReference>
<comment type="cofactor">
    <cofactor evidence="8">
        <name>a divalent metal cation</name>
        <dbReference type="ChEBI" id="CHEBI:60240"/>
    </cofactor>
    <text evidence="8">Binds 2 divalent metal cations per subunit.</text>
</comment>
<evidence type="ECO:0000256" key="1">
    <source>
        <dbReference type="ARBA" id="ARBA00006272"/>
    </source>
</evidence>
<comment type="caution">
    <text evidence="9">The sequence shown here is derived from an EMBL/GenBank/DDBJ whole genome shotgun (WGS) entry which is preliminary data.</text>
</comment>
<evidence type="ECO:0000256" key="3">
    <source>
        <dbReference type="ARBA" id="ARBA00022670"/>
    </source>
</evidence>
<dbReference type="PANTHER" id="PTHR32481:SF0">
    <property type="entry name" value="AMINOPEPTIDASE YPDE-RELATED"/>
    <property type="match status" value="1"/>
</dbReference>
<gene>
    <name evidence="9" type="ORF">E3J95_06270</name>
</gene>
<evidence type="ECO:0000256" key="8">
    <source>
        <dbReference type="PIRSR" id="PIRSR001123-2"/>
    </source>
</evidence>
<keyword evidence="4 8" id="KW-0479">Metal-binding</keyword>
<dbReference type="AlphaFoldDB" id="A0A523QGP0"/>
<feature type="binding site" evidence="8">
    <location>
        <position position="336"/>
    </location>
    <ligand>
        <name>Zn(2+)</name>
        <dbReference type="ChEBI" id="CHEBI:29105"/>
        <label>2</label>
    </ligand>
</feature>
<dbReference type="Proteomes" id="UP000320781">
    <property type="component" value="Unassembled WGS sequence"/>
</dbReference>
<feature type="binding site" evidence="8">
    <location>
        <position position="191"/>
    </location>
    <ligand>
        <name>Zn(2+)</name>
        <dbReference type="ChEBI" id="CHEBI:29105"/>
        <label>1</label>
    </ligand>
</feature>
<keyword evidence="5" id="KW-0378">Hydrolase</keyword>
<dbReference type="GO" id="GO:0046872">
    <property type="term" value="F:metal ion binding"/>
    <property type="evidence" value="ECO:0007669"/>
    <property type="project" value="UniProtKB-UniRule"/>
</dbReference>
<dbReference type="GO" id="GO:0006508">
    <property type="term" value="P:proteolysis"/>
    <property type="evidence" value="ECO:0007669"/>
    <property type="project" value="UniProtKB-KW"/>
</dbReference>
<dbReference type="PIRSF" id="PIRSF001123">
    <property type="entry name" value="PepA_GA"/>
    <property type="match status" value="1"/>
</dbReference>
<name>A0A523QGP0_UNCAE</name>
<sequence length="372" mass="40457">MEKKSLEFLERLCNAFGPAGFEREPIKITREYIEGYVDEITYDKLGSLVFKKMGKSKRPIVLLPGHVDEIGFVIAGISEDGYLTFDTLGGWFTQVLLGQRIKIRTEKGEIEGVIAAKPPHLLPPDERKKVVTRDKMFIDIGCANLEEAREMGVRIGDPVSPDSRFSLIEKVVFEEGKKKGKAKLAIGKAFDDRIGVFVAAEVIKILFEEKIAHPNTVLGAATTQEEVGLRGARTTAYLANPDVCITLEVDISGDVPGIKPHEAPARMGKGPSILTFDASMIPNQPLKETVIAVARKNKIPYQLSKASGGGTDAGAIHIHGVGCPSLVVGVPTRHIHSHVGILSLEDVENCIKLIIEVVKTLDEKTVDGFTSA</sequence>
<feature type="active site" description="Proton acceptor" evidence="7">
    <location>
        <position position="225"/>
    </location>
</feature>
<dbReference type="InterPro" id="IPR051464">
    <property type="entry name" value="Peptidase_M42_aminopept"/>
</dbReference>
<evidence type="ECO:0000256" key="2">
    <source>
        <dbReference type="ARBA" id="ARBA00022438"/>
    </source>
</evidence>
<dbReference type="SUPFAM" id="SSF53187">
    <property type="entry name" value="Zn-dependent exopeptidases"/>
    <property type="match status" value="1"/>
</dbReference>
<evidence type="ECO:0000256" key="5">
    <source>
        <dbReference type="ARBA" id="ARBA00022801"/>
    </source>
</evidence>
<keyword evidence="3" id="KW-0645">Protease</keyword>
<dbReference type="Gene3D" id="2.40.30.40">
    <property type="entry name" value="Peptidase M42, domain 2"/>
    <property type="match status" value="1"/>
</dbReference>